<feature type="transmembrane region" description="Helical" evidence="1">
    <location>
        <begin position="40"/>
        <end position="58"/>
    </location>
</feature>
<dbReference type="KEGG" id="mut:GVT53_02515"/>
<evidence type="ECO:0000313" key="4">
    <source>
        <dbReference type="EMBL" id="QII43600.1"/>
    </source>
</evidence>
<keyword evidence="1" id="KW-0472">Membrane</keyword>
<protein>
    <submittedName>
        <fullName evidence="4">DUF4974 domain-containing protein</fullName>
    </submittedName>
</protein>
<dbReference type="EMBL" id="CP049616">
    <property type="protein sequence ID" value="QII43600.1"/>
    <property type="molecule type" value="Genomic_DNA"/>
</dbReference>
<dbReference type="AlphaFoldDB" id="A0A6G7IYX3"/>
<dbReference type="Gene3D" id="3.55.50.30">
    <property type="match status" value="1"/>
</dbReference>
<accession>A0A6G7IYX3</accession>
<evidence type="ECO:0000259" key="2">
    <source>
        <dbReference type="Pfam" id="PF04773"/>
    </source>
</evidence>
<dbReference type="InterPro" id="IPR006860">
    <property type="entry name" value="FecR"/>
</dbReference>
<dbReference type="InterPro" id="IPR032508">
    <property type="entry name" value="FecR_C"/>
</dbReference>
<proteinExistence type="predicted"/>
<evidence type="ECO:0000256" key="1">
    <source>
        <dbReference type="SAM" id="Phobius"/>
    </source>
</evidence>
<organism evidence="4 5">
    <name type="scientific">Flagellimonas oceani</name>
    <dbReference type="NCBI Taxonomy" id="2698672"/>
    <lineage>
        <taxon>Bacteria</taxon>
        <taxon>Pseudomonadati</taxon>
        <taxon>Bacteroidota</taxon>
        <taxon>Flavobacteriia</taxon>
        <taxon>Flavobacteriales</taxon>
        <taxon>Flavobacteriaceae</taxon>
        <taxon>Flagellimonas</taxon>
    </lineage>
</organism>
<dbReference type="RefSeq" id="WP_166247269.1">
    <property type="nucleotide sequence ID" value="NZ_CP049616.1"/>
</dbReference>
<name>A0A6G7IYX3_9FLAO</name>
<dbReference type="Proteomes" id="UP000502928">
    <property type="component" value="Chromosome"/>
</dbReference>
<dbReference type="GO" id="GO:0016989">
    <property type="term" value="F:sigma factor antagonist activity"/>
    <property type="evidence" value="ECO:0007669"/>
    <property type="project" value="TreeGrafter"/>
</dbReference>
<feature type="domain" description="Protein FecR C-terminal" evidence="3">
    <location>
        <begin position="277"/>
        <end position="344"/>
    </location>
</feature>
<dbReference type="InterPro" id="IPR012373">
    <property type="entry name" value="Ferrdict_sens_TM"/>
</dbReference>
<keyword evidence="5" id="KW-1185">Reference proteome</keyword>
<keyword evidence="1" id="KW-1133">Transmembrane helix</keyword>
<sequence>MKLNNKGTLSDTEREKLKSRIIRSARILRENRKIKQRARLLYGAAASIVILFGVFSVFDMLGEQSLQDFVDEDAPFIDVSKSNQVTVVLGEGKKVQLKEKNNTLKYSPTGKDLQVGTGEKYRQILKDEDKPIFNTILVPYGKRTDVTLSDGTKVWINSGSRLVYPVVFKGDRREVYLEGEAIFEVSHNPKRPFLVLSSNQEVEVLGTVFNISSYREDEKTSTVLKSGSVLVTYAKDDGKSFKITPGTRSSYNSTTKEIDIQYAVNMDEYFGWRKGFFSFQKNDLKYIATKLSRYYGVEIIVKGEQLSKDTYSGKIDLKEDVYSVIQTLGKAYHFTMERQADKIILITTQQIYKTPSQ</sequence>
<dbReference type="PANTHER" id="PTHR30273">
    <property type="entry name" value="PERIPLASMIC SIGNAL SENSOR AND SIGMA FACTOR ACTIVATOR FECR-RELATED"/>
    <property type="match status" value="1"/>
</dbReference>
<reference evidence="4 5" key="1">
    <citation type="submission" date="2020-02" db="EMBL/GenBank/DDBJ databases">
        <title>Complete genome of Muricauda sp. 501str8.</title>
        <authorList>
            <person name="Dong B."/>
            <person name="Zhu S."/>
            <person name="Yang J."/>
            <person name="Chen J."/>
        </authorList>
    </citation>
    <scope>NUCLEOTIDE SEQUENCE [LARGE SCALE GENOMIC DNA]</scope>
    <source>
        <strain evidence="4 5">501str8</strain>
    </source>
</reference>
<evidence type="ECO:0000313" key="5">
    <source>
        <dbReference type="Proteomes" id="UP000502928"/>
    </source>
</evidence>
<dbReference type="Pfam" id="PF04773">
    <property type="entry name" value="FecR"/>
    <property type="match status" value="1"/>
</dbReference>
<evidence type="ECO:0000259" key="3">
    <source>
        <dbReference type="Pfam" id="PF16344"/>
    </source>
</evidence>
<dbReference type="Gene3D" id="2.60.120.1440">
    <property type="match status" value="1"/>
</dbReference>
<feature type="domain" description="FecR protein" evidence="2">
    <location>
        <begin position="136"/>
        <end position="229"/>
    </location>
</feature>
<dbReference type="Pfam" id="PF16344">
    <property type="entry name" value="FecR_C"/>
    <property type="match status" value="1"/>
</dbReference>
<dbReference type="FunFam" id="2.60.120.1440:FF:000001">
    <property type="entry name" value="Putative anti-sigma factor"/>
    <property type="match status" value="1"/>
</dbReference>
<dbReference type="PANTHER" id="PTHR30273:SF2">
    <property type="entry name" value="PROTEIN FECR"/>
    <property type="match status" value="1"/>
</dbReference>
<gene>
    <name evidence="4" type="ORF">GVT53_02515</name>
</gene>
<keyword evidence="1" id="KW-0812">Transmembrane</keyword>